<dbReference type="InterPro" id="IPR036890">
    <property type="entry name" value="HATPase_C_sf"/>
</dbReference>
<dbReference type="Gene3D" id="3.30.565.10">
    <property type="entry name" value="Histidine kinase-like ATPase, C-terminal domain"/>
    <property type="match status" value="1"/>
</dbReference>
<keyword evidence="9" id="KW-1133">Transmembrane helix</keyword>
<dbReference type="Gene3D" id="1.20.5.1930">
    <property type="match status" value="1"/>
</dbReference>
<gene>
    <name evidence="11" type="ORF">DPM12_00350</name>
</gene>
<evidence type="ECO:0000256" key="8">
    <source>
        <dbReference type="ARBA" id="ARBA00023012"/>
    </source>
</evidence>
<reference evidence="11 12" key="1">
    <citation type="submission" date="2018-06" db="EMBL/GenBank/DDBJ databases">
        <title>Phytoactinopolyspora halophila sp. nov., a novel halophilic actinomycete isolated from a saline soil in China.</title>
        <authorList>
            <person name="Tang S.-K."/>
        </authorList>
    </citation>
    <scope>NUCLEOTIDE SEQUENCE [LARGE SCALE GENOMIC DNA]</scope>
    <source>
        <strain evidence="11 12">YIM 96934</strain>
    </source>
</reference>
<dbReference type="GO" id="GO:0000155">
    <property type="term" value="F:phosphorelay sensor kinase activity"/>
    <property type="evidence" value="ECO:0007669"/>
    <property type="project" value="InterPro"/>
</dbReference>
<dbReference type="GO" id="GO:0016020">
    <property type="term" value="C:membrane"/>
    <property type="evidence" value="ECO:0007669"/>
    <property type="project" value="InterPro"/>
</dbReference>
<dbReference type="SMART" id="SM00387">
    <property type="entry name" value="HATPase_c"/>
    <property type="match status" value="1"/>
</dbReference>
<evidence type="ECO:0000256" key="5">
    <source>
        <dbReference type="ARBA" id="ARBA00022741"/>
    </source>
</evidence>
<evidence type="ECO:0000256" key="4">
    <source>
        <dbReference type="ARBA" id="ARBA00022679"/>
    </source>
</evidence>
<keyword evidence="12" id="KW-1185">Reference proteome</keyword>
<sequence length="289" mass="30856">MGRSSGLKYSPGSSGDCLCREDGHVGVWVYDVSMAIDRRWRTFLVAGWALSAVGMAVAYGQWRAYVREVEERAAEAERTREEAALRRAGEERLRIARELHDSLTHNLSIIKVQAGVAVHLARKNGEDVPGALLAIQDASSDAVRELRGTLDVLRSDNGDSSSALERLHGLVERARSAGLPVTVSVEGELDGLPADVDLAAYRIIQEALTNVARHAGPASVSIQVTKDGGELGIQVNDDGKATDEAPPSPGVGLTGMRERVTALGGWLRAEPRPEGGFRVRAAIPVKGAP</sequence>
<keyword evidence="8" id="KW-0902">Two-component regulatory system</keyword>
<keyword evidence="6" id="KW-0418">Kinase</keyword>
<dbReference type="PANTHER" id="PTHR24421">
    <property type="entry name" value="NITRATE/NITRITE SENSOR PROTEIN NARX-RELATED"/>
    <property type="match status" value="1"/>
</dbReference>
<evidence type="ECO:0000256" key="3">
    <source>
        <dbReference type="ARBA" id="ARBA00022553"/>
    </source>
</evidence>
<name>A0A329R216_9ACTN</name>
<keyword evidence="9" id="KW-0812">Transmembrane</keyword>
<dbReference type="EMBL" id="QMIG01000001">
    <property type="protein sequence ID" value="RAW18581.1"/>
    <property type="molecule type" value="Genomic_DNA"/>
</dbReference>
<keyword evidence="9" id="KW-0472">Membrane</keyword>
<evidence type="ECO:0000256" key="6">
    <source>
        <dbReference type="ARBA" id="ARBA00022777"/>
    </source>
</evidence>
<dbReference type="OrthoDB" id="227596at2"/>
<dbReference type="AlphaFoldDB" id="A0A329R216"/>
<dbReference type="SUPFAM" id="SSF55874">
    <property type="entry name" value="ATPase domain of HSP90 chaperone/DNA topoisomerase II/histidine kinase"/>
    <property type="match status" value="1"/>
</dbReference>
<keyword evidence="3" id="KW-0597">Phosphoprotein</keyword>
<dbReference type="Proteomes" id="UP000250462">
    <property type="component" value="Unassembled WGS sequence"/>
</dbReference>
<evidence type="ECO:0000256" key="7">
    <source>
        <dbReference type="ARBA" id="ARBA00022840"/>
    </source>
</evidence>
<keyword evidence="5" id="KW-0547">Nucleotide-binding</keyword>
<dbReference type="CDD" id="cd16917">
    <property type="entry name" value="HATPase_UhpB-NarQ-NarX-like"/>
    <property type="match status" value="1"/>
</dbReference>
<dbReference type="EC" id="2.7.13.3" evidence="2"/>
<keyword evidence="7" id="KW-0067">ATP-binding</keyword>
<evidence type="ECO:0000256" key="9">
    <source>
        <dbReference type="SAM" id="Phobius"/>
    </source>
</evidence>
<dbReference type="InterPro" id="IPR050482">
    <property type="entry name" value="Sensor_HK_TwoCompSys"/>
</dbReference>
<dbReference type="GO" id="GO:0005524">
    <property type="term" value="F:ATP binding"/>
    <property type="evidence" value="ECO:0007669"/>
    <property type="project" value="UniProtKB-KW"/>
</dbReference>
<comment type="caution">
    <text evidence="11">The sequence shown here is derived from an EMBL/GenBank/DDBJ whole genome shotgun (WGS) entry which is preliminary data.</text>
</comment>
<dbReference type="PANTHER" id="PTHR24421:SF10">
    <property type="entry name" value="NITRATE_NITRITE SENSOR PROTEIN NARQ"/>
    <property type="match status" value="1"/>
</dbReference>
<dbReference type="GO" id="GO:0046983">
    <property type="term" value="F:protein dimerization activity"/>
    <property type="evidence" value="ECO:0007669"/>
    <property type="project" value="InterPro"/>
</dbReference>
<feature type="transmembrane region" description="Helical" evidence="9">
    <location>
        <begin position="43"/>
        <end position="62"/>
    </location>
</feature>
<evidence type="ECO:0000256" key="2">
    <source>
        <dbReference type="ARBA" id="ARBA00012438"/>
    </source>
</evidence>
<evidence type="ECO:0000313" key="11">
    <source>
        <dbReference type="EMBL" id="RAW18581.1"/>
    </source>
</evidence>
<feature type="domain" description="Histidine kinase/HSP90-like ATPase" evidence="10">
    <location>
        <begin position="195"/>
        <end position="287"/>
    </location>
</feature>
<accession>A0A329R216</accession>
<protein>
    <recommendedName>
        <fullName evidence="2">histidine kinase</fullName>
        <ecNumber evidence="2">2.7.13.3</ecNumber>
    </recommendedName>
</protein>
<dbReference type="InterPro" id="IPR011712">
    <property type="entry name" value="Sig_transdc_His_kin_sub3_dim/P"/>
</dbReference>
<proteinExistence type="predicted"/>
<organism evidence="11 12">
    <name type="scientific">Phytoactinopolyspora halophila</name>
    <dbReference type="NCBI Taxonomy" id="1981511"/>
    <lineage>
        <taxon>Bacteria</taxon>
        <taxon>Bacillati</taxon>
        <taxon>Actinomycetota</taxon>
        <taxon>Actinomycetes</taxon>
        <taxon>Jiangellales</taxon>
        <taxon>Jiangellaceae</taxon>
        <taxon>Phytoactinopolyspora</taxon>
    </lineage>
</organism>
<evidence type="ECO:0000313" key="12">
    <source>
        <dbReference type="Proteomes" id="UP000250462"/>
    </source>
</evidence>
<dbReference type="Pfam" id="PF07730">
    <property type="entry name" value="HisKA_3"/>
    <property type="match status" value="1"/>
</dbReference>
<evidence type="ECO:0000259" key="10">
    <source>
        <dbReference type="SMART" id="SM00387"/>
    </source>
</evidence>
<comment type="catalytic activity">
    <reaction evidence="1">
        <text>ATP + protein L-histidine = ADP + protein N-phospho-L-histidine.</text>
        <dbReference type="EC" id="2.7.13.3"/>
    </reaction>
</comment>
<dbReference type="InterPro" id="IPR003594">
    <property type="entry name" value="HATPase_dom"/>
</dbReference>
<keyword evidence="4" id="KW-0808">Transferase</keyword>
<dbReference type="Pfam" id="PF02518">
    <property type="entry name" value="HATPase_c"/>
    <property type="match status" value="1"/>
</dbReference>
<evidence type="ECO:0000256" key="1">
    <source>
        <dbReference type="ARBA" id="ARBA00000085"/>
    </source>
</evidence>